<feature type="compositionally biased region" description="Low complexity" evidence="1">
    <location>
        <begin position="75"/>
        <end position="85"/>
    </location>
</feature>
<feature type="compositionally biased region" description="Low complexity" evidence="1">
    <location>
        <begin position="125"/>
        <end position="149"/>
    </location>
</feature>
<evidence type="ECO:0000256" key="1">
    <source>
        <dbReference type="SAM" id="MobiDB-lite"/>
    </source>
</evidence>
<evidence type="ECO:0000313" key="3">
    <source>
        <dbReference type="Proteomes" id="UP000272942"/>
    </source>
</evidence>
<gene>
    <name evidence="2" type="ORF">ECPE_LOCUS13776</name>
</gene>
<feature type="compositionally biased region" description="Polar residues" evidence="1">
    <location>
        <begin position="210"/>
        <end position="224"/>
    </location>
</feature>
<evidence type="ECO:0000313" key="4">
    <source>
        <dbReference type="WBParaSite" id="ECPE_0001381601-mRNA-1"/>
    </source>
</evidence>
<feature type="compositionally biased region" description="Basic and acidic residues" evidence="1">
    <location>
        <begin position="185"/>
        <end position="197"/>
    </location>
</feature>
<dbReference type="EMBL" id="UZAN01055930">
    <property type="protein sequence ID" value="VDP91048.1"/>
    <property type="molecule type" value="Genomic_DNA"/>
</dbReference>
<name>A0A183B3J1_9TREM</name>
<feature type="compositionally biased region" description="Low complexity" evidence="1">
    <location>
        <begin position="92"/>
        <end position="110"/>
    </location>
</feature>
<proteinExistence type="predicted"/>
<protein>
    <submittedName>
        <fullName evidence="4">WH2 domain-containing protein</fullName>
    </submittedName>
</protein>
<organism evidence="4">
    <name type="scientific">Echinostoma caproni</name>
    <dbReference type="NCBI Taxonomy" id="27848"/>
    <lineage>
        <taxon>Eukaryota</taxon>
        <taxon>Metazoa</taxon>
        <taxon>Spiralia</taxon>
        <taxon>Lophotrochozoa</taxon>
        <taxon>Platyhelminthes</taxon>
        <taxon>Trematoda</taxon>
        <taxon>Digenea</taxon>
        <taxon>Plagiorchiida</taxon>
        <taxon>Echinostomata</taxon>
        <taxon>Echinostomatoidea</taxon>
        <taxon>Echinostomatidae</taxon>
        <taxon>Echinostoma</taxon>
    </lineage>
</organism>
<keyword evidence="3" id="KW-1185">Reference proteome</keyword>
<accession>A0A183B3J1</accession>
<reference evidence="2 3" key="2">
    <citation type="submission" date="2018-11" db="EMBL/GenBank/DDBJ databases">
        <authorList>
            <consortium name="Pathogen Informatics"/>
        </authorList>
    </citation>
    <scope>NUCLEOTIDE SEQUENCE [LARGE SCALE GENOMIC DNA]</scope>
    <source>
        <strain evidence="2 3">Egypt</strain>
    </source>
</reference>
<reference evidence="4" key="1">
    <citation type="submission" date="2016-06" db="UniProtKB">
        <authorList>
            <consortium name="WormBaseParasite"/>
        </authorList>
    </citation>
    <scope>IDENTIFICATION</scope>
</reference>
<sequence length="259" mass="27134">MLASQERGSVSIKSSSSSATSSKPVSSVRLKKDPIPKATADGKPVRIGTRDKSDSYSLSSVDVMDSNDMKYMDDSTSSSSTSSISGGVDLGSSSASTASASPTTAQSSHSQDTLKFDTRSPLACPLSNGLSGPSNSNSVSSRSVPTSLVNGQQTNAVRYSAPIHRPTYMPKPSRIPVLTSLGRIKPLDIRNGSENRPHPHPSGNDGTGPGNHSPTNSPASSSPRTPVRLNEVDHNGMDSSESTVEPDDWYSQKVTDTPK</sequence>
<feature type="region of interest" description="Disordered" evidence="1">
    <location>
        <begin position="1"/>
        <end position="259"/>
    </location>
</feature>
<dbReference type="Proteomes" id="UP000272942">
    <property type="component" value="Unassembled WGS sequence"/>
</dbReference>
<evidence type="ECO:0000313" key="2">
    <source>
        <dbReference type="EMBL" id="VDP91048.1"/>
    </source>
</evidence>
<dbReference type="WBParaSite" id="ECPE_0001381601-mRNA-1">
    <property type="protein sequence ID" value="ECPE_0001381601-mRNA-1"/>
    <property type="gene ID" value="ECPE_0001381601"/>
</dbReference>
<feature type="compositionally biased region" description="Low complexity" evidence="1">
    <location>
        <begin position="9"/>
        <end position="28"/>
    </location>
</feature>
<dbReference type="AlphaFoldDB" id="A0A183B3J1"/>